<evidence type="ECO:0000313" key="12">
    <source>
        <dbReference type="EMBL" id="SVA68099.1"/>
    </source>
</evidence>
<dbReference type="GO" id="GO:0005829">
    <property type="term" value="C:cytosol"/>
    <property type="evidence" value="ECO:0007669"/>
    <property type="project" value="InterPro"/>
</dbReference>
<gene>
    <name evidence="12" type="ORF">METZ01_LOCUS120953</name>
</gene>
<dbReference type="EMBL" id="UINC01016340">
    <property type="protein sequence ID" value="SVA68099.1"/>
    <property type="molecule type" value="Genomic_DNA"/>
</dbReference>
<dbReference type="GO" id="GO:0009086">
    <property type="term" value="P:methionine biosynthetic process"/>
    <property type="evidence" value="ECO:0007669"/>
    <property type="project" value="UniProtKB-KW"/>
</dbReference>
<organism evidence="12">
    <name type="scientific">marine metagenome</name>
    <dbReference type="NCBI Taxonomy" id="408172"/>
    <lineage>
        <taxon>unclassified sequences</taxon>
        <taxon>metagenomes</taxon>
        <taxon>ecological metagenomes</taxon>
    </lineage>
</organism>
<evidence type="ECO:0000256" key="2">
    <source>
        <dbReference type="ARBA" id="ARBA00004777"/>
    </source>
</evidence>
<sequence length="288" mass="32432">MESQKKYKPQFSFECYSPKTPEAVTYLQNVQLELAQLNPDFFSVTYGAGGSTRNMTFETVLDIRDKTGVESVPHISCVGNWGDDIKNMLQNYIDNDIKRIVVLRGDLPSGTVGYGQFQHANELVEFIRKQTGDHFHIEVAAYPEFHPQAKSAKADIDNFKRKVGAGANGAITQYFFNPFSYYRFVEHCEKLGIDIPIVAGVMPITNCTQLVRFSEGCGAEIPRWILKQLQGFGDDRESIFKFGVDVVTELCDQLLSNGVPGLHFFTMNKSAASNLIWKNLGLDRRVIH</sequence>
<evidence type="ECO:0000256" key="6">
    <source>
        <dbReference type="ARBA" id="ARBA00022827"/>
    </source>
</evidence>
<dbReference type="Pfam" id="PF02219">
    <property type="entry name" value="MTHFR"/>
    <property type="match status" value="1"/>
</dbReference>
<evidence type="ECO:0000256" key="1">
    <source>
        <dbReference type="ARBA" id="ARBA00001974"/>
    </source>
</evidence>
<evidence type="ECO:0000256" key="4">
    <source>
        <dbReference type="ARBA" id="ARBA00022605"/>
    </source>
</evidence>
<evidence type="ECO:0000256" key="11">
    <source>
        <dbReference type="ARBA" id="ARBA00034529"/>
    </source>
</evidence>
<keyword evidence="8" id="KW-0520">NAD</keyword>
<proteinExistence type="inferred from homology"/>
<dbReference type="PANTHER" id="PTHR45754:SF3">
    <property type="entry name" value="METHYLENETETRAHYDROFOLATE REDUCTASE (NADPH)"/>
    <property type="match status" value="1"/>
</dbReference>
<name>A0A381XTK3_9ZZZZ</name>
<keyword evidence="4" id="KW-0028">Amino-acid biosynthesis</keyword>
<protein>
    <recommendedName>
        <fullName evidence="11">methylenetetrahydrofolate reductase (NADH)</fullName>
        <ecNumber evidence="11">1.5.1.54</ecNumber>
    </recommendedName>
</protein>
<evidence type="ECO:0000256" key="8">
    <source>
        <dbReference type="ARBA" id="ARBA00023027"/>
    </source>
</evidence>
<comment type="pathway">
    <text evidence="2">One-carbon metabolism; tetrahydrofolate interconversion.</text>
</comment>
<dbReference type="InterPro" id="IPR004620">
    <property type="entry name" value="MTHF_reductase_bac"/>
</dbReference>
<dbReference type="SUPFAM" id="SSF51730">
    <property type="entry name" value="FAD-linked oxidoreductase"/>
    <property type="match status" value="1"/>
</dbReference>
<comment type="pathway">
    <text evidence="10">Amino-acid biosynthesis; L-methionine biosynthesis via de novo pathway.</text>
</comment>
<accession>A0A381XTK3</accession>
<dbReference type="InterPro" id="IPR029041">
    <property type="entry name" value="FAD-linked_oxidoreductase-like"/>
</dbReference>
<evidence type="ECO:0000256" key="7">
    <source>
        <dbReference type="ARBA" id="ARBA00023002"/>
    </source>
</evidence>
<evidence type="ECO:0000256" key="3">
    <source>
        <dbReference type="ARBA" id="ARBA00006743"/>
    </source>
</evidence>
<dbReference type="GO" id="GO:0106312">
    <property type="term" value="F:methylenetetrahydrofolate reductase (NADH) activity"/>
    <property type="evidence" value="ECO:0007669"/>
    <property type="project" value="UniProtKB-EC"/>
</dbReference>
<keyword evidence="6" id="KW-0274">FAD</keyword>
<comment type="similarity">
    <text evidence="3">Belongs to the methylenetetrahydrofolate reductase family.</text>
</comment>
<dbReference type="GO" id="GO:0071949">
    <property type="term" value="F:FAD binding"/>
    <property type="evidence" value="ECO:0007669"/>
    <property type="project" value="TreeGrafter"/>
</dbReference>
<evidence type="ECO:0000256" key="10">
    <source>
        <dbReference type="ARBA" id="ARBA00034478"/>
    </source>
</evidence>
<dbReference type="Gene3D" id="3.20.20.220">
    <property type="match status" value="1"/>
</dbReference>
<dbReference type="EC" id="1.5.1.54" evidence="11"/>
<evidence type="ECO:0000256" key="5">
    <source>
        <dbReference type="ARBA" id="ARBA00022630"/>
    </source>
</evidence>
<keyword evidence="7" id="KW-0560">Oxidoreductase</keyword>
<evidence type="ECO:0000256" key="9">
    <source>
        <dbReference type="ARBA" id="ARBA00023167"/>
    </source>
</evidence>
<dbReference type="GO" id="GO:0035999">
    <property type="term" value="P:tetrahydrofolate interconversion"/>
    <property type="evidence" value="ECO:0007669"/>
    <property type="project" value="UniProtKB-UniPathway"/>
</dbReference>
<comment type="cofactor">
    <cofactor evidence="1">
        <name>FAD</name>
        <dbReference type="ChEBI" id="CHEBI:57692"/>
    </cofactor>
</comment>
<dbReference type="NCBIfam" id="TIGR00676">
    <property type="entry name" value="fadh2"/>
    <property type="match status" value="1"/>
</dbReference>
<dbReference type="AlphaFoldDB" id="A0A381XTK3"/>
<dbReference type="PANTHER" id="PTHR45754">
    <property type="entry name" value="METHYLENETETRAHYDROFOLATE REDUCTASE"/>
    <property type="match status" value="1"/>
</dbReference>
<keyword evidence="5" id="KW-0285">Flavoprotein</keyword>
<dbReference type="CDD" id="cd00537">
    <property type="entry name" value="MTHFR"/>
    <property type="match status" value="1"/>
</dbReference>
<reference evidence="12" key="1">
    <citation type="submission" date="2018-05" db="EMBL/GenBank/DDBJ databases">
        <authorList>
            <person name="Lanie J.A."/>
            <person name="Ng W.-L."/>
            <person name="Kazmierczak K.M."/>
            <person name="Andrzejewski T.M."/>
            <person name="Davidsen T.M."/>
            <person name="Wayne K.J."/>
            <person name="Tettelin H."/>
            <person name="Glass J.I."/>
            <person name="Rusch D."/>
            <person name="Podicherti R."/>
            <person name="Tsui H.-C.T."/>
            <person name="Winkler M.E."/>
        </authorList>
    </citation>
    <scope>NUCLEOTIDE SEQUENCE</scope>
</reference>
<keyword evidence="9" id="KW-0486">Methionine biosynthesis</keyword>
<dbReference type="UniPathway" id="UPA00193"/>
<dbReference type="InterPro" id="IPR003171">
    <property type="entry name" value="Mehydrof_redctse-like"/>
</dbReference>